<feature type="region of interest" description="Disordered" evidence="1">
    <location>
        <begin position="28"/>
        <end position="50"/>
    </location>
</feature>
<gene>
    <name evidence="2" type="ORF">NTJ_02023</name>
</gene>
<sequence>MIEVNCPSERDGFNYEAFVRERLEDSGRRQSASFCRRESPVGKDESSWSSRGLPRARALHSHCLGPPSLSSCLFCARTAVLLCGGGGRRNRFPVHPPRIGRERIRDREQSA</sequence>
<evidence type="ECO:0000313" key="2">
    <source>
        <dbReference type="EMBL" id="BES89216.1"/>
    </source>
</evidence>
<protein>
    <submittedName>
        <fullName evidence="2">Uncharacterized protein</fullName>
    </submittedName>
</protein>
<reference evidence="2 3" key="1">
    <citation type="submission" date="2023-09" db="EMBL/GenBank/DDBJ databases">
        <title>Nesidiocoris tenuis whole genome shotgun sequence.</title>
        <authorList>
            <person name="Shibata T."/>
            <person name="Shimoda M."/>
            <person name="Kobayashi T."/>
            <person name="Uehara T."/>
        </authorList>
    </citation>
    <scope>NUCLEOTIDE SEQUENCE [LARGE SCALE GENOMIC DNA]</scope>
    <source>
        <strain evidence="2 3">Japan</strain>
    </source>
</reference>
<feature type="compositionally biased region" description="Basic and acidic residues" evidence="1">
    <location>
        <begin position="35"/>
        <end position="46"/>
    </location>
</feature>
<keyword evidence="3" id="KW-1185">Reference proteome</keyword>
<name>A0ABN7AA71_9HEMI</name>
<dbReference type="Proteomes" id="UP001307889">
    <property type="component" value="Chromosome 1"/>
</dbReference>
<accession>A0ABN7AA71</accession>
<proteinExistence type="predicted"/>
<dbReference type="EMBL" id="AP028909">
    <property type="protein sequence ID" value="BES89216.1"/>
    <property type="molecule type" value="Genomic_DNA"/>
</dbReference>
<evidence type="ECO:0000256" key="1">
    <source>
        <dbReference type="SAM" id="MobiDB-lite"/>
    </source>
</evidence>
<organism evidence="2 3">
    <name type="scientific">Nesidiocoris tenuis</name>
    <dbReference type="NCBI Taxonomy" id="355587"/>
    <lineage>
        <taxon>Eukaryota</taxon>
        <taxon>Metazoa</taxon>
        <taxon>Ecdysozoa</taxon>
        <taxon>Arthropoda</taxon>
        <taxon>Hexapoda</taxon>
        <taxon>Insecta</taxon>
        <taxon>Pterygota</taxon>
        <taxon>Neoptera</taxon>
        <taxon>Paraneoptera</taxon>
        <taxon>Hemiptera</taxon>
        <taxon>Heteroptera</taxon>
        <taxon>Panheteroptera</taxon>
        <taxon>Cimicomorpha</taxon>
        <taxon>Miridae</taxon>
        <taxon>Dicyphina</taxon>
        <taxon>Nesidiocoris</taxon>
    </lineage>
</organism>
<evidence type="ECO:0000313" key="3">
    <source>
        <dbReference type="Proteomes" id="UP001307889"/>
    </source>
</evidence>